<evidence type="ECO:0000256" key="1">
    <source>
        <dbReference type="SAM" id="Coils"/>
    </source>
</evidence>
<gene>
    <name evidence="3" type="ORF">C5167_036555</name>
</gene>
<reference evidence="3 4" key="1">
    <citation type="journal article" date="2018" name="Science">
        <title>The opium poppy genome and morphinan production.</title>
        <authorList>
            <person name="Guo L."/>
            <person name="Winzer T."/>
            <person name="Yang X."/>
            <person name="Li Y."/>
            <person name="Ning Z."/>
            <person name="He Z."/>
            <person name="Teodor R."/>
            <person name="Lu Y."/>
            <person name="Bowser T.A."/>
            <person name="Graham I.A."/>
            <person name="Ye K."/>
        </authorList>
    </citation>
    <scope>NUCLEOTIDE SEQUENCE [LARGE SCALE GENOMIC DNA]</scope>
    <source>
        <strain evidence="4">cv. HN1</strain>
        <tissue evidence="3">Leaves</tissue>
    </source>
</reference>
<dbReference type="PROSITE" id="PS50234">
    <property type="entry name" value="VWFA"/>
    <property type="match status" value="1"/>
</dbReference>
<dbReference type="OMA" id="METQALY"/>
<feature type="domain" description="VWFA" evidence="2">
    <location>
        <begin position="65"/>
        <end position="235"/>
    </location>
</feature>
<protein>
    <recommendedName>
        <fullName evidence="2">VWFA domain-containing protein</fullName>
    </recommendedName>
</protein>
<dbReference type="EMBL" id="CM010715">
    <property type="protein sequence ID" value="RZC43606.1"/>
    <property type="molecule type" value="Genomic_DNA"/>
</dbReference>
<dbReference type="AlphaFoldDB" id="A0A4Y7I6B0"/>
<dbReference type="Pfam" id="PF14624">
    <property type="entry name" value="Vwaint"/>
    <property type="match status" value="1"/>
</dbReference>
<proteinExistence type="predicted"/>
<dbReference type="Proteomes" id="UP000316621">
    <property type="component" value="Chromosome 1"/>
</dbReference>
<dbReference type="InterPro" id="IPR051266">
    <property type="entry name" value="CLCR"/>
</dbReference>
<evidence type="ECO:0000259" key="2">
    <source>
        <dbReference type="PROSITE" id="PS50234"/>
    </source>
</evidence>
<dbReference type="Gramene" id="RZC43606">
    <property type="protein sequence ID" value="RZC43606"/>
    <property type="gene ID" value="C5167_036555"/>
</dbReference>
<dbReference type="Gene3D" id="3.40.50.410">
    <property type="entry name" value="von Willebrand factor, type A domain"/>
    <property type="match status" value="1"/>
</dbReference>
<evidence type="ECO:0000313" key="4">
    <source>
        <dbReference type="Proteomes" id="UP000316621"/>
    </source>
</evidence>
<organism evidence="3 4">
    <name type="scientific">Papaver somniferum</name>
    <name type="common">Opium poppy</name>
    <dbReference type="NCBI Taxonomy" id="3469"/>
    <lineage>
        <taxon>Eukaryota</taxon>
        <taxon>Viridiplantae</taxon>
        <taxon>Streptophyta</taxon>
        <taxon>Embryophyta</taxon>
        <taxon>Tracheophyta</taxon>
        <taxon>Spermatophyta</taxon>
        <taxon>Magnoliopsida</taxon>
        <taxon>Ranunculales</taxon>
        <taxon>Papaveraceae</taxon>
        <taxon>Papaveroideae</taxon>
        <taxon>Papaver</taxon>
    </lineage>
</organism>
<dbReference type="InterPro" id="IPR036465">
    <property type="entry name" value="vWFA_dom_sf"/>
</dbReference>
<dbReference type="PANTHER" id="PTHR10579:SF129">
    <property type="entry name" value="OS01G0640200 PROTEIN"/>
    <property type="match status" value="1"/>
</dbReference>
<accession>A0A4Y7I6B0</accession>
<dbReference type="InterPro" id="IPR032838">
    <property type="entry name" value="Vwaint_dom"/>
</dbReference>
<dbReference type="PANTHER" id="PTHR10579">
    <property type="entry name" value="CALCIUM-ACTIVATED CHLORIDE CHANNEL REGULATOR"/>
    <property type="match status" value="1"/>
</dbReference>
<dbReference type="Pfam" id="PF13519">
    <property type="entry name" value="VWA_2"/>
    <property type="match status" value="1"/>
</dbReference>
<feature type="coiled-coil region" evidence="1">
    <location>
        <begin position="363"/>
        <end position="393"/>
    </location>
</feature>
<name>A0A4Y7I6B0_PAPSO</name>
<dbReference type="SMART" id="SM00327">
    <property type="entry name" value="VWA"/>
    <property type="match status" value="1"/>
</dbReference>
<sequence length="496" mass="54997">MVNHNDDEQIPKLAAEEEADLQFDGNTAGARIINKRTAPLVENQFKVLLELKGVAESGEGRLGVDLVTILDISGSMNKESRLSKMKLAMQFLLQKLGRTDRLSVVTFNYEANRLCPMRLITENSRAEIADKVNALEAEYTTNTEDGLRLALKILEDRTLTKGRRAAIMLMSDGQEDKNSNASNVPVGRVPVYTFSFGADDFDPKVFSDIASNSYGGMYTPVPDLDDLNVSFSASLAGLLSVAIDGLTLTIIPAKGSSKFTEINAGNYKQTGNIEDEPVTVTFGSLYDQETRKVLVVLTLPEVKGRLGANILAMEYKYRVGVNDTSKFDQRTINITRTDASTMVEDEEVLAEEKRINTAKSITAARLLADKKELEKARETLNDAKTSLSEVDAILTAQLDKLLEFMVSQDTYDKQGRAYALALEAAHASQRPNPSAAGMFNTPLIDLFVEQAQLFDKQPTNYKVPTAEKDKRNITIKRIERTLALLEQIRMRYEPFP</sequence>
<evidence type="ECO:0000313" key="3">
    <source>
        <dbReference type="EMBL" id="RZC43606.1"/>
    </source>
</evidence>
<keyword evidence="1" id="KW-0175">Coiled coil</keyword>
<keyword evidence="4" id="KW-1185">Reference proteome</keyword>
<dbReference type="InterPro" id="IPR002035">
    <property type="entry name" value="VWF_A"/>
</dbReference>
<dbReference type="OrthoDB" id="687730at2759"/>
<dbReference type="SUPFAM" id="SSF53300">
    <property type="entry name" value="vWA-like"/>
    <property type="match status" value="1"/>
</dbReference>